<dbReference type="Pfam" id="PF01979">
    <property type="entry name" value="Amidohydro_1"/>
    <property type="match status" value="1"/>
</dbReference>
<evidence type="ECO:0000313" key="3">
    <source>
        <dbReference type="EMBL" id="MBM6947259.1"/>
    </source>
</evidence>
<gene>
    <name evidence="3" type="ORF">H6A20_01090</name>
</gene>
<dbReference type="PANTHER" id="PTHR43794:SF11">
    <property type="entry name" value="AMIDOHYDROLASE-RELATED DOMAIN-CONTAINING PROTEIN"/>
    <property type="match status" value="1"/>
</dbReference>
<dbReference type="GO" id="GO:0016810">
    <property type="term" value="F:hydrolase activity, acting on carbon-nitrogen (but not peptide) bonds"/>
    <property type="evidence" value="ECO:0007669"/>
    <property type="project" value="InterPro"/>
</dbReference>
<dbReference type="PANTHER" id="PTHR43794">
    <property type="entry name" value="AMINOHYDROLASE SSNA-RELATED"/>
    <property type="match status" value="1"/>
</dbReference>
<dbReference type="EMBL" id="JACJKS010000001">
    <property type="protein sequence ID" value="MBM6947259.1"/>
    <property type="molecule type" value="Genomic_DNA"/>
</dbReference>
<dbReference type="InterPro" id="IPR032466">
    <property type="entry name" value="Metal_Hydrolase"/>
</dbReference>
<dbReference type="SUPFAM" id="SSF51338">
    <property type="entry name" value="Composite domain of metallo-dependent hydrolases"/>
    <property type="match status" value="1"/>
</dbReference>
<evidence type="ECO:0000256" key="1">
    <source>
        <dbReference type="ARBA" id="ARBA00022801"/>
    </source>
</evidence>
<evidence type="ECO:0000313" key="4">
    <source>
        <dbReference type="Proteomes" id="UP000705508"/>
    </source>
</evidence>
<protein>
    <submittedName>
        <fullName evidence="3">Amidohydrolase family protein</fullName>
    </submittedName>
</protein>
<sequence length="449" mass="49461">MEERTNKKEADLLIRGSDYLDEDFELRKGESILIRDGRIEATGPLKELAGAYTWKEETDGSGCVYMPGLVDSHMHTGQQLLRGQVLDAMPMIWTRIMLPYESTLTPEKMRLSARMAAVEMIHAGTTGFIDAGSYFMEEAAAVYEESGLRGALSFSTMDQKGLPDSIAMDGETAIRRTDELYKAFHGKGNLKVYYSLRSLISCSEELIRMAAARAREQGTMLQAHMNEYPGEINYYMERKQMRPYEYLDSLGVLGPDFLGAHSLLLSERETALLGERGVKVCHCPFSNCGKAAPRTPELISRGITVGLGTDGAAHGGLSLFNEMKIFRSVMNLTWGVPLAEPAVMPAKTILAMATRGGQACLGGDPDRDGRIVPGARADLIGLDKRRICMAVYGHMANTVLESVNAGDVRDSICGGRILMKDYEIRTLDEDAIYREAVAYRDENAGNHAN</sequence>
<dbReference type="InterPro" id="IPR050287">
    <property type="entry name" value="MTA/SAH_deaminase"/>
</dbReference>
<name>A0A939BFX1_9CLOT</name>
<evidence type="ECO:0000259" key="2">
    <source>
        <dbReference type="Pfam" id="PF01979"/>
    </source>
</evidence>
<proteinExistence type="predicted"/>
<dbReference type="Gene3D" id="3.20.20.140">
    <property type="entry name" value="Metal-dependent hydrolases"/>
    <property type="match status" value="1"/>
</dbReference>
<reference evidence="3" key="1">
    <citation type="submission" date="2020-08" db="EMBL/GenBank/DDBJ databases">
        <authorList>
            <person name="Cejkova D."/>
            <person name="Kubasova T."/>
            <person name="Jahodarova E."/>
            <person name="Rychlik I."/>
        </authorList>
    </citation>
    <scope>NUCLEOTIDE SEQUENCE</scope>
    <source>
        <strain evidence="3">An582</strain>
    </source>
</reference>
<feature type="domain" description="Amidohydrolase-related" evidence="2">
    <location>
        <begin position="65"/>
        <end position="417"/>
    </location>
</feature>
<accession>A0A939BFX1</accession>
<organism evidence="3 4">
    <name type="scientific">Mordavella massiliensis</name>
    <dbReference type="NCBI Taxonomy" id="1871024"/>
    <lineage>
        <taxon>Bacteria</taxon>
        <taxon>Bacillati</taxon>
        <taxon>Bacillota</taxon>
        <taxon>Clostridia</taxon>
        <taxon>Eubacteriales</taxon>
        <taxon>Clostridiaceae</taxon>
        <taxon>Mordavella</taxon>
    </lineage>
</organism>
<comment type="caution">
    <text evidence="3">The sequence shown here is derived from an EMBL/GenBank/DDBJ whole genome shotgun (WGS) entry which is preliminary data.</text>
</comment>
<keyword evidence="1" id="KW-0378">Hydrolase</keyword>
<dbReference type="AlphaFoldDB" id="A0A939BFX1"/>
<dbReference type="RefSeq" id="WP_204905298.1">
    <property type="nucleotide sequence ID" value="NZ_JACJKS010000001.1"/>
</dbReference>
<dbReference type="Proteomes" id="UP000705508">
    <property type="component" value="Unassembled WGS sequence"/>
</dbReference>
<reference evidence="3" key="2">
    <citation type="journal article" date="2021" name="Sci. Rep.">
        <title>The distribution of antibiotic resistance genes in chicken gut microbiota commensals.</title>
        <authorList>
            <person name="Juricova H."/>
            <person name="Matiasovicova J."/>
            <person name="Kubasova T."/>
            <person name="Cejkova D."/>
            <person name="Rychlik I."/>
        </authorList>
    </citation>
    <scope>NUCLEOTIDE SEQUENCE</scope>
    <source>
        <strain evidence="3">An582</strain>
    </source>
</reference>
<dbReference type="InterPro" id="IPR011059">
    <property type="entry name" value="Metal-dep_hydrolase_composite"/>
</dbReference>
<dbReference type="SUPFAM" id="SSF51556">
    <property type="entry name" value="Metallo-dependent hydrolases"/>
    <property type="match status" value="1"/>
</dbReference>
<dbReference type="InterPro" id="IPR006680">
    <property type="entry name" value="Amidohydro-rel"/>
</dbReference>
<dbReference type="Gene3D" id="2.30.40.10">
    <property type="entry name" value="Urease, subunit C, domain 1"/>
    <property type="match status" value="1"/>
</dbReference>